<dbReference type="InterPro" id="IPR019264">
    <property type="entry name" value="DUF2179"/>
</dbReference>
<comment type="subcellular location">
    <subcellularLocation>
        <location evidence="1">Cell membrane</location>
        <topology evidence="1">Multi-pass membrane protein</topology>
    </subcellularLocation>
</comment>
<keyword evidence="9" id="KW-1185">Reference proteome</keyword>
<dbReference type="Proteomes" id="UP001596026">
    <property type="component" value="Unassembled WGS sequence"/>
</dbReference>
<dbReference type="PIRSF" id="PIRSF006483">
    <property type="entry name" value="Membrane_protein_YitT"/>
    <property type="match status" value="1"/>
</dbReference>
<keyword evidence="2" id="KW-1003">Cell membrane</keyword>
<accession>A0ABV9M1J2</accession>
<dbReference type="CDD" id="cd16380">
    <property type="entry name" value="YitT_C"/>
    <property type="match status" value="1"/>
</dbReference>
<protein>
    <submittedName>
        <fullName evidence="8">YitT family protein</fullName>
    </submittedName>
</protein>
<evidence type="ECO:0000259" key="7">
    <source>
        <dbReference type="Pfam" id="PF10035"/>
    </source>
</evidence>
<dbReference type="Pfam" id="PF02588">
    <property type="entry name" value="YitT_membrane"/>
    <property type="match status" value="1"/>
</dbReference>
<feature type="transmembrane region" description="Helical" evidence="6">
    <location>
        <begin position="112"/>
        <end position="135"/>
    </location>
</feature>
<evidence type="ECO:0000256" key="4">
    <source>
        <dbReference type="ARBA" id="ARBA00022989"/>
    </source>
</evidence>
<evidence type="ECO:0000256" key="2">
    <source>
        <dbReference type="ARBA" id="ARBA00022475"/>
    </source>
</evidence>
<feature type="transmembrane region" description="Helical" evidence="6">
    <location>
        <begin position="12"/>
        <end position="36"/>
    </location>
</feature>
<feature type="domain" description="DUF2179" evidence="7">
    <location>
        <begin position="225"/>
        <end position="279"/>
    </location>
</feature>
<dbReference type="Pfam" id="PF10035">
    <property type="entry name" value="DUF2179"/>
    <property type="match status" value="1"/>
</dbReference>
<feature type="transmembrane region" description="Helical" evidence="6">
    <location>
        <begin position="156"/>
        <end position="189"/>
    </location>
</feature>
<evidence type="ECO:0000313" key="8">
    <source>
        <dbReference type="EMBL" id="MFC4709657.1"/>
    </source>
</evidence>
<dbReference type="EMBL" id="JBHSGT010000020">
    <property type="protein sequence ID" value="MFC4709657.1"/>
    <property type="molecule type" value="Genomic_DNA"/>
</dbReference>
<dbReference type="Gene3D" id="3.30.70.120">
    <property type="match status" value="1"/>
</dbReference>
<dbReference type="PANTHER" id="PTHR33545:SF5">
    <property type="entry name" value="UPF0750 MEMBRANE PROTEIN YITT"/>
    <property type="match status" value="1"/>
</dbReference>
<gene>
    <name evidence="8" type="ORF">ACFO3L_03295</name>
</gene>
<dbReference type="InterPro" id="IPR003740">
    <property type="entry name" value="YitT"/>
</dbReference>
<name>A0ABV9M1J2_9ENTE</name>
<dbReference type="RefSeq" id="WP_379963803.1">
    <property type="nucleotide sequence ID" value="NZ_JBHSGT010000020.1"/>
</dbReference>
<reference evidence="9" key="1">
    <citation type="journal article" date="2019" name="Int. J. Syst. Evol. Microbiol.">
        <title>The Global Catalogue of Microorganisms (GCM) 10K type strain sequencing project: providing services to taxonomists for standard genome sequencing and annotation.</title>
        <authorList>
            <consortium name="The Broad Institute Genomics Platform"/>
            <consortium name="The Broad Institute Genome Sequencing Center for Infectious Disease"/>
            <person name="Wu L."/>
            <person name="Ma J."/>
        </authorList>
    </citation>
    <scope>NUCLEOTIDE SEQUENCE [LARGE SCALE GENOMIC DNA]</scope>
    <source>
        <strain evidence="9">CGMCC 1.19061</strain>
    </source>
</reference>
<evidence type="ECO:0000256" key="6">
    <source>
        <dbReference type="SAM" id="Phobius"/>
    </source>
</evidence>
<dbReference type="InterPro" id="IPR015867">
    <property type="entry name" value="N-reg_PII/ATP_PRibTrfase_C"/>
</dbReference>
<feature type="transmembrane region" description="Helical" evidence="6">
    <location>
        <begin position="86"/>
        <end position="106"/>
    </location>
</feature>
<evidence type="ECO:0000256" key="3">
    <source>
        <dbReference type="ARBA" id="ARBA00022692"/>
    </source>
</evidence>
<keyword evidence="5 6" id="KW-0472">Membrane</keyword>
<keyword evidence="3 6" id="KW-0812">Transmembrane</keyword>
<keyword evidence="4 6" id="KW-1133">Transmembrane helix</keyword>
<evidence type="ECO:0000313" key="9">
    <source>
        <dbReference type="Proteomes" id="UP001596026"/>
    </source>
</evidence>
<evidence type="ECO:0000256" key="5">
    <source>
        <dbReference type="ARBA" id="ARBA00023136"/>
    </source>
</evidence>
<proteinExistence type="predicted"/>
<evidence type="ECO:0000256" key="1">
    <source>
        <dbReference type="ARBA" id="ARBA00004651"/>
    </source>
</evidence>
<sequence length="304" mass="32383">MKQNPQIELVKKVGAVILTAIANGIGMNFFLAPANVLSAGLNGVSQITVAVADAQLGIHLSLGALILIYNIPVFILSFIKLGKDATIFSLINVMGISLATMLIPEGAVSDNILLNAIVGGVLIGAGVGLSLKMGFTTGGMDIISLIFSKMTGKTVGSYMLALNGLIILIAASIFSIESALFTVISLYAMSRVVDLMHTSHQKITAMIVTTHAEKVGKNISERLFRGMTLLPSVGGFSGLPSSTIMIVITRYELYDLEQATLEMDPNAFINILPTHSILGRFANDDETRHFKATGIYPDIKVSKR</sequence>
<dbReference type="InterPro" id="IPR051461">
    <property type="entry name" value="UPF0750_membrane"/>
</dbReference>
<comment type="caution">
    <text evidence="8">The sequence shown here is derived from an EMBL/GenBank/DDBJ whole genome shotgun (WGS) entry which is preliminary data.</text>
</comment>
<dbReference type="PANTHER" id="PTHR33545">
    <property type="entry name" value="UPF0750 MEMBRANE PROTEIN YITT-RELATED"/>
    <property type="match status" value="1"/>
</dbReference>
<feature type="transmembrane region" description="Helical" evidence="6">
    <location>
        <begin position="56"/>
        <end position="79"/>
    </location>
</feature>
<organism evidence="8 9">
    <name type="scientific">Enterococcus eurekensis</name>
    <dbReference type="NCBI Taxonomy" id="1159753"/>
    <lineage>
        <taxon>Bacteria</taxon>
        <taxon>Bacillati</taxon>
        <taxon>Bacillota</taxon>
        <taxon>Bacilli</taxon>
        <taxon>Lactobacillales</taxon>
        <taxon>Enterococcaceae</taxon>
        <taxon>Enterococcus</taxon>
    </lineage>
</organism>